<feature type="region of interest" description="Disordered" evidence="1">
    <location>
        <begin position="350"/>
        <end position="378"/>
    </location>
</feature>
<evidence type="ECO:0000256" key="1">
    <source>
        <dbReference type="SAM" id="MobiDB-lite"/>
    </source>
</evidence>
<dbReference type="Pfam" id="PF10486">
    <property type="entry name" value="PI3K_1B_p101"/>
    <property type="match status" value="2"/>
</dbReference>
<dbReference type="InterPro" id="IPR019522">
    <property type="entry name" value="PIK3R5/6"/>
</dbReference>
<sequence length="734" mass="82097">MTANASWDSSRGSQSAAGEGDGLVSIESNIYRSLQTILRELNNHTLTVSQSKGVLRWTLHKTVLESPKHCVLLVKILVKELEKVKRLQYRTYIIPLLHTLIYAVYQSVYLPDDLCQRTYDLCKQLLTLPHPYCTIGLAYARLIKMEQITPGALYQRRILAEQRLQNSSFSLQEKVFVFADPAVFPDSLVTGVAADLEPEATFPGELDSVGAMVLHTLQAAMGESCNGAALKQALESLGCVVELFFHKVVSTLAQHTGDVAADRNSYCAKLQRIYEEILRTARLDASEGGPLCSCSLPNPELNFRIWREDNELWGAVIKFVRASSLNYSQECEEPPTASLGGRSRQLVTSTDSGIMRDIGTQDQPSLTRRAGQRRRLTQSDRMALMRESLEEPHATTGAPLPKDERPFTARIVVMGDDRTVGRLAKAYHSLRQREARCLYLTTKVSLELYYIPVSSESPVSLSEEGNIFPQTNLAVSSYLEKMDPWYECNISSLGRMIPKMAKMPASPNRRRKSDSFLPDVISYYIRTAIQPIYLTIYSVKIIFFNPGSTPVEDVFVCHLELDFPNIKMTHINEGSFRITRSTAELEGVMISVKYKRLSVSSREEDTAVSLRVLSAFIDAIPTTESEDPDLSCLTVNFGNFKSAREVSVRTCNIKIRTLENKAFCVCLDKDSRRTFKDVQCVEISRCLDPGFSLQKPSKPQPANFSLGDTKDTEEDHSATHSLPLPLNTFAGVGH</sequence>
<reference evidence="2" key="2">
    <citation type="submission" date="2025-09" db="UniProtKB">
        <authorList>
            <consortium name="Ensembl"/>
        </authorList>
    </citation>
    <scope>IDENTIFICATION</scope>
</reference>
<dbReference type="GO" id="GO:0007186">
    <property type="term" value="P:G protein-coupled receptor signaling pathway"/>
    <property type="evidence" value="ECO:0007669"/>
    <property type="project" value="TreeGrafter"/>
</dbReference>
<dbReference type="GO" id="GO:0005944">
    <property type="term" value="C:phosphatidylinositol 3-kinase complex, class IB"/>
    <property type="evidence" value="ECO:0007669"/>
    <property type="project" value="InterPro"/>
</dbReference>
<dbReference type="Proteomes" id="UP000261540">
    <property type="component" value="Unplaced"/>
</dbReference>
<dbReference type="PANTHER" id="PTHR15593:SF1">
    <property type="entry name" value="PHOSPHOINOSITIDE 3-KINASE REGULATORY SUBUNIT 6"/>
    <property type="match status" value="1"/>
</dbReference>
<dbReference type="AlphaFoldDB" id="A0A3B3RSZ3"/>
<dbReference type="OrthoDB" id="8781591at2759"/>
<feature type="region of interest" description="Disordered" evidence="1">
    <location>
        <begin position="694"/>
        <end position="734"/>
    </location>
</feature>
<dbReference type="GO" id="GO:0046935">
    <property type="term" value="F:1-phosphatidylinositol-3-kinase regulator activity"/>
    <property type="evidence" value="ECO:0007669"/>
    <property type="project" value="InterPro"/>
</dbReference>
<accession>A0A3B3RSZ3</accession>
<feature type="compositionally biased region" description="Polar residues" evidence="1">
    <location>
        <begin position="694"/>
        <end position="703"/>
    </location>
</feature>
<dbReference type="PANTHER" id="PTHR15593">
    <property type="entry name" value="PHOSPHATIDYLINOSITOL 3-KINASE REGULATORY SUBUNIT"/>
    <property type="match status" value="1"/>
</dbReference>
<dbReference type="STRING" id="1676925.ENSPKIP00000020955"/>
<dbReference type="Ensembl" id="ENSPKIT00000001580.1">
    <property type="protein sequence ID" value="ENSPKIP00000020955.1"/>
    <property type="gene ID" value="ENSPKIG00000005545.1"/>
</dbReference>
<reference evidence="2" key="1">
    <citation type="submission" date="2025-08" db="UniProtKB">
        <authorList>
            <consortium name="Ensembl"/>
        </authorList>
    </citation>
    <scope>IDENTIFICATION</scope>
</reference>
<evidence type="ECO:0000313" key="2">
    <source>
        <dbReference type="Ensembl" id="ENSPKIP00000020955.1"/>
    </source>
</evidence>
<feature type="compositionally biased region" description="Basic and acidic residues" evidence="1">
    <location>
        <begin position="708"/>
        <end position="718"/>
    </location>
</feature>
<protein>
    <submittedName>
        <fullName evidence="2">Phosphoinositide-3-kinase regulatory subunit 6</fullName>
    </submittedName>
</protein>
<evidence type="ECO:0000313" key="3">
    <source>
        <dbReference type="Proteomes" id="UP000261540"/>
    </source>
</evidence>
<feature type="compositionally biased region" description="Polar residues" evidence="1">
    <location>
        <begin position="1"/>
        <end position="16"/>
    </location>
</feature>
<keyword evidence="3" id="KW-1185">Reference proteome</keyword>
<proteinExistence type="predicted"/>
<organism evidence="2 3">
    <name type="scientific">Paramormyrops kingsleyae</name>
    <dbReference type="NCBI Taxonomy" id="1676925"/>
    <lineage>
        <taxon>Eukaryota</taxon>
        <taxon>Metazoa</taxon>
        <taxon>Chordata</taxon>
        <taxon>Craniata</taxon>
        <taxon>Vertebrata</taxon>
        <taxon>Euteleostomi</taxon>
        <taxon>Actinopterygii</taxon>
        <taxon>Neopterygii</taxon>
        <taxon>Teleostei</taxon>
        <taxon>Osteoglossocephala</taxon>
        <taxon>Osteoglossomorpha</taxon>
        <taxon>Osteoglossiformes</taxon>
        <taxon>Mormyridae</taxon>
        <taxon>Paramormyrops</taxon>
    </lineage>
</organism>
<feature type="region of interest" description="Disordered" evidence="1">
    <location>
        <begin position="1"/>
        <end position="20"/>
    </location>
</feature>
<dbReference type="GeneTree" id="ENSGT00530000063753"/>
<name>A0A3B3RSZ3_9TELE</name>